<evidence type="ECO:0000313" key="11">
    <source>
        <dbReference type="EMBL" id="CAD8169126.1"/>
    </source>
</evidence>
<dbReference type="GO" id="GO:0002189">
    <property type="term" value="C:ribose phosphate diphosphokinase complex"/>
    <property type="evidence" value="ECO:0007669"/>
    <property type="project" value="TreeGrafter"/>
</dbReference>
<dbReference type="NCBIfam" id="NF002320">
    <property type="entry name" value="PRK01259.1"/>
    <property type="match status" value="1"/>
</dbReference>
<keyword evidence="12" id="KW-1185">Reference proteome</keyword>
<dbReference type="FunFam" id="3.40.50.2020:FF:000007">
    <property type="entry name" value="Ribose-phosphate pyrophosphokinase"/>
    <property type="match status" value="1"/>
</dbReference>
<dbReference type="InterPro" id="IPR000836">
    <property type="entry name" value="PRTase_dom"/>
</dbReference>
<keyword evidence="7" id="KW-0067">ATP-binding</keyword>
<evidence type="ECO:0000256" key="9">
    <source>
        <dbReference type="ARBA" id="ARBA00049535"/>
    </source>
</evidence>
<keyword evidence="3" id="KW-0479">Metal-binding</keyword>
<keyword evidence="8" id="KW-0460">Magnesium</keyword>
<dbReference type="GO" id="GO:0006164">
    <property type="term" value="P:purine nucleotide biosynthetic process"/>
    <property type="evidence" value="ECO:0007669"/>
    <property type="project" value="TreeGrafter"/>
</dbReference>
<evidence type="ECO:0000256" key="8">
    <source>
        <dbReference type="ARBA" id="ARBA00022842"/>
    </source>
</evidence>
<dbReference type="GO" id="GO:0006015">
    <property type="term" value="P:5-phosphoribose 1-diphosphate biosynthetic process"/>
    <property type="evidence" value="ECO:0007669"/>
    <property type="project" value="TreeGrafter"/>
</dbReference>
<gene>
    <name evidence="11" type="ORF">POCTA_138.1.T0530051</name>
</gene>
<dbReference type="EMBL" id="CAJJDP010000053">
    <property type="protein sequence ID" value="CAD8169126.1"/>
    <property type="molecule type" value="Genomic_DNA"/>
</dbReference>
<dbReference type="PANTHER" id="PTHR10210:SF32">
    <property type="entry name" value="RIBOSE-PHOSPHATE PYROPHOSPHOKINASE 2"/>
    <property type="match status" value="1"/>
</dbReference>
<evidence type="ECO:0000256" key="6">
    <source>
        <dbReference type="ARBA" id="ARBA00022777"/>
    </source>
</evidence>
<evidence type="ECO:0000256" key="5">
    <source>
        <dbReference type="ARBA" id="ARBA00022741"/>
    </source>
</evidence>
<keyword evidence="2" id="KW-0808">Transferase</keyword>
<evidence type="ECO:0000259" key="10">
    <source>
        <dbReference type="Pfam" id="PF13793"/>
    </source>
</evidence>
<dbReference type="InterPro" id="IPR005946">
    <property type="entry name" value="Rib-P_diPkinase"/>
</dbReference>
<protein>
    <recommendedName>
        <fullName evidence="1">ribose-phosphate diphosphokinase</fullName>
        <ecNumber evidence="1">2.7.6.1</ecNumber>
    </recommendedName>
</protein>
<dbReference type="CDD" id="cd06223">
    <property type="entry name" value="PRTases_typeI"/>
    <property type="match status" value="1"/>
</dbReference>
<evidence type="ECO:0000256" key="7">
    <source>
        <dbReference type="ARBA" id="ARBA00022840"/>
    </source>
</evidence>
<dbReference type="AlphaFoldDB" id="A0A8S1V304"/>
<dbReference type="OMA" id="HYAYARS"/>
<organism evidence="11 12">
    <name type="scientific">Paramecium octaurelia</name>
    <dbReference type="NCBI Taxonomy" id="43137"/>
    <lineage>
        <taxon>Eukaryota</taxon>
        <taxon>Sar</taxon>
        <taxon>Alveolata</taxon>
        <taxon>Ciliophora</taxon>
        <taxon>Intramacronucleata</taxon>
        <taxon>Oligohymenophorea</taxon>
        <taxon>Peniculida</taxon>
        <taxon>Parameciidae</taxon>
        <taxon>Paramecium</taxon>
    </lineage>
</organism>
<dbReference type="Pfam" id="PF14572">
    <property type="entry name" value="Pribosyl_synth"/>
    <property type="match status" value="1"/>
</dbReference>
<dbReference type="PANTHER" id="PTHR10210">
    <property type="entry name" value="RIBOSE-PHOSPHATE DIPHOSPHOKINASE FAMILY MEMBER"/>
    <property type="match status" value="1"/>
</dbReference>
<dbReference type="Pfam" id="PF13793">
    <property type="entry name" value="Pribosyltran_N"/>
    <property type="match status" value="1"/>
</dbReference>
<keyword evidence="5" id="KW-0547">Nucleotide-binding</keyword>
<comment type="catalytic activity">
    <reaction evidence="9">
        <text>D-ribose 5-phosphate + ATP = 5-phospho-alpha-D-ribose 1-diphosphate + AMP + H(+)</text>
        <dbReference type="Rhea" id="RHEA:15609"/>
        <dbReference type="ChEBI" id="CHEBI:15378"/>
        <dbReference type="ChEBI" id="CHEBI:30616"/>
        <dbReference type="ChEBI" id="CHEBI:58017"/>
        <dbReference type="ChEBI" id="CHEBI:78346"/>
        <dbReference type="ChEBI" id="CHEBI:456215"/>
        <dbReference type="EC" id="2.7.6.1"/>
    </reaction>
</comment>
<feature type="domain" description="Ribose-phosphate pyrophosphokinase N-terminal" evidence="10">
    <location>
        <begin position="46"/>
        <end position="161"/>
    </location>
</feature>
<dbReference type="NCBIfam" id="TIGR01251">
    <property type="entry name" value="ribP_PPkin"/>
    <property type="match status" value="1"/>
</dbReference>
<accession>A0A8S1V304</accession>
<dbReference type="GO" id="GO:0005737">
    <property type="term" value="C:cytoplasm"/>
    <property type="evidence" value="ECO:0007669"/>
    <property type="project" value="TreeGrafter"/>
</dbReference>
<keyword evidence="4" id="KW-0545">Nucleotide biosynthesis</keyword>
<dbReference type="GO" id="GO:0004749">
    <property type="term" value="F:ribose phosphate diphosphokinase activity"/>
    <property type="evidence" value="ECO:0007669"/>
    <property type="project" value="UniProtKB-EC"/>
</dbReference>
<dbReference type="EC" id="2.7.6.1" evidence="1"/>
<proteinExistence type="predicted"/>
<dbReference type="GO" id="GO:0005524">
    <property type="term" value="F:ATP binding"/>
    <property type="evidence" value="ECO:0007669"/>
    <property type="project" value="UniProtKB-KW"/>
</dbReference>
<dbReference type="OrthoDB" id="413572at2759"/>
<reference evidence="11" key="1">
    <citation type="submission" date="2021-01" db="EMBL/GenBank/DDBJ databases">
        <authorList>
            <consortium name="Genoscope - CEA"/>
            <person name="William W."/>
        </authorList>
    </citation>
    <scope>NUCLEOTIDE SEQUENCE</scope>
</reference>
<dbReference type="GO" id="GO:0000287">
    <property type="term" value="F:magnesium ion binding"/>
    <property type="evidence" value="ECO:0007669"/>
    <property type="project" value="InterPro"/>
</dbReference>
<dbReference type="GO" id="GO:0016301">
    <property type="term" value="F:kinase activity"/>
    <property type="evidence" value="ECO:0007669"/>
    <property type="project" value="UniProtKB-KW"/>
</dbReference>
<sequence>MRNLKYLVVPFLCKSSLLQLSTYNREESYTKVYSNQKQYKIEPETIVFSGNSNTKLASEVAKCLGISLGKVLLERFADGECNIQVLENVRGRNAFIIQSTCPPVNENLIELFLFISALRRASVKTITVIIPYYGYSRQDHKLAKTESIAAADIAKILEQTGIDHLVSIDLHRGQLQGAFSTSVPVDNLSPYITLIYELNNHPLKLNPPNELTLVSPDFNGVSRVKKVQDELRVAFPNIKTKLAMIYKSKHPVSETEISLVGDVNGKNCLIVDDIIDSGRTLKNAADILKREGAKQVMAYGTHPVFSGKAALNLGISNLSKIYVTDTIQIKELDKQILHEKLSVLSVAPLLAETIYRLQKKESLHELLGAHNL</sequence>
<dbReference type="Proteomes" id="UP000683925">
    <property type="component" value="Unassembled WGS sequence"/>
</dbReference>
<evidence type="ECO:0000256" key="2">
    <source>
        <dbReference type="ARBA" id="ARBA00022679"/>
    </source>
</evidence>
<evidence type="ECO:0000313" key="12">
    <source>
        <dbReference type="Proteomes" id="UP000683925"/>
    </source>
</evidence>
<dbReference type="InterPro" id="IPR029099">
    <property type="entry name" value="Pribosyltran_N"/>
</dbReference>
<name>A0A8S1V304_PAROT</name>
<dbReference type="SMART" id="SM01400">
    <property type="entry name" value="Pribosyltran_N"/>
    <property type="match status" value="1"/>
</dbReference>
<evidence type="ECO:0000256" key="1">
    <source>
        <dbReference type="ARBA" id="ARBA00013247"/>
    </source>
</evidence>
<evidence type="ECO:0000256" key="4">
    <source>
        <dbReference type="ARBA" id="ARBA00022727"/>
    </source>
</evidence>
<comment type="caution">
    <text evidence="11">The sequence shown here is derived from an EMBL/GenBank/DDBJ whole genome shotgun (WGS) entry which is preliminary data.</text>
</comment>
<evidence type="ECO:0000256" key="3">
    <source>
        <dbReference type="ARBA" id="ARBA00022723"/>
    </source>
</evidence>
<keyword evidence="6" id="KW-0418">Kinase</keyword>